<sequence length="106" mass="12385">QTLFVSIALMITSFLAIFVYVKLLFYPPYSSNHTFKLFVLNGVTELLSCYAFLIVDQLTFFLFMFDFYQSLKENNLYNLFVAIESFVTGVSLHSEYFIAMNRLKVL</sequence>
<protein>
    <recommendedName>
        <fullName evidence="4">Serpentine receptor class gamma</fullName>
    </recommendedName>
</protein>
<organism evidence="2 3">
    <name type="scientific">Pristionchus entomophagus</name>
    <dbReference type="NCBI Taxonomy" id="358040"/>
    <lineage>
        <taxon>Eukaryota</taxon>
        <taxon>Metazoa</taxon>
        <taxon>Ecdysozoa</taxon>
        <taxon>Nematoda</taxon>
        <taxon>Chromadorea</taxon>
        <taxon>Rhabditida</taxon>
        <taxon>Rhabditina</taxon>
        <taxon>Diplogasteromorpha</taxon>
        <taxon>Diplogasteroidea</taxon>
        <taxon>Neodiplogasteridae</taxon>
        <taxon>Pristionchus</taxon>
    </lineage>
</organism>
<keyword evidence="1" id="KW-0472">Membrane</keyword>
<evidence type="ECO:0000256" key="1">
    <source>
        <dbReference type="SAM" id="Phobius"/>
    </source>
</evidence>
<proteinExistence type="predicted"/>
<dbReference type="Proteomes" id="UP001432027">
    <property type="component" value="Unassembled WGS sequence"/>
</dbReference>
<dbReference type="EMBL" id="BTSX01000005">
    <property type="protein sequence ID" value="GMT01491.1"/>
    <property type="molecule type" value="Genomic_DNA"/>
</dbReference>
<keyword evidence="1" id="KW-1133">Transmembrane helix</keyword>
<comment type="caution">
    <text evidence="2">The sequence shown here is derived from an EMBL/GenBank/DDBJ whole genome shotgun (WGS) entry which is preliminary data.</text>
</comment>
<feature type="transmembrane region" description="Helical" evidence="1">
    <location>
        <begin position="76"/>
        <end position="98"/>
    </location>
</feature>
<evidence type="ECO:0000313" key="2">
    <source>
        <dbReference type="EMBL" id="GMT01491.1"/>
    </source>
</evidence>
<evidence type="ECO:0000313" key="3">
    <source>
        <dbReference type="Proteomes" id="UP001432027"/>
    </source>
</evidence>
<feature type="transmembrane region" description="Helical" evidence="1">
    <location>
        <begin position="37"/>
        <end position="64"/>
    </location>
</feature>
<feature type="non-terminal residue" evidence="2">
    <location>
        <position position="106"/>
    </location>
</feature>
<feature type="transmembrane region" description="Helical" evidence="1">
    <location>
        <begin position="6"/>
        <end position="25"/>
    </location>
</feature>
<reference evidence="2" key="1">
    <citation type="submission" date="2023-10" db="EMBL/GenBank/DDBJ databases">
        <title>Genome assembly of Pristionchus species.</title>
        <authorList>
            <person name="Yoshida K."/>
            <person name="Sommer R.J."/>
        </authorList>
    </citation>
    <scope>NUCLEOTIDE SEQUENCE</scope>
    <source>
        <strain evidence="2">RS0144</strain>
    </source>
</reference>
<dbReference type="AlphaFoldDB" id="A0AAV5U4T4"/>
<feature type="non-terminal residue" evidence="2">
    <location>
        <position position="1"/>
    </location>
</feature>
<keyword evidence="1" id="KW-0812">Transmembrane</keyword>
<keyword evidence="3" id="KW-1185">Reference proteome</keyword>
<gene>
    <name evidence="2" type="ORF">PENTCL1PPCAC_23665</name>
</gene>
<name>A0AAV5U4T4_9BILA</name>
<accession>A0AAV5U4T4</accession>
<evidence type="ECO:0008006" key="4">
    <source>
        <dbReference type="Google" id="ProtNLM"/>
    </source>
</evidence>